<evidence type="ECO:0000256" key="1">
    <source>
        <dbReference type="SAM" id="MobiDB-lite"/>
    </source>
</evidence>
<evidence type="ECO:0000313" key="3">
    <source>
        <dbReference type="Proteomes" id="UP001591681"/>
    </source>
</evidence>
<sequence>MKIINQNSKFIQVFAKVGNSWELDGQILSGVEEFTCRLYGFSRRIRKVDEAREIKVKKEAVVWCGGCGVVWYDVLRALALLRDFRTKLGNSEDQTATRGLTQTPATLTQNQTPIQNPSTLTQDETLALTQRPATLTQDQTPTQNSPTLTQDQTPTHRLTQKQRLGAAMDRVISVLQSHLFQTLLEYELKMQETVFETLSMSGKAEDLKKDKRREPKSNRPTSILHGAEQTGSTVCSNFSQLTTEQKSTWVKTNKKCWRCGRAHQASQCRLKTTCKKCKGRHLEALHEVNAKPAPDNSTSLVTKANYQDKDAITLLEEKNVRVEVEGTQRYATPLLRISDMSQLQAHKEAVLPRLRNTERHLAKDPEWAAAYREEIEKLEQAGYIVRVEQEELNNSELALDLRWFCHSDTLGYKCRLPGPQVRTMRNIYRVVASLYDPLGFIITFTTRAKILIQCLWNKARHWDDPALPKDTILMWTEWERELQHLSQISLPRCYVSTQMDSEACTRTVHIFCDVSERDYGAVTYLRSEGQHGQVELSFLTARSRVAPKKQQSMPRLELCVALSLASVPWHDSV</sequence>
<feature type="compositionally biased region" description="Basic and acidic residues" evidence="1">
    <location>
        <begin position="203"/>
        <end position="217"/>
    </location>
</feature>
<dbReference type="InterPro" id="IPR008042">
    <property type="entry name" value="Retrotrans_Pao"/>
</dbReference>
<evidence type="ECO:0000313" key="2">
    <source>
        <dbReference type="EMBL" id="KAL2089301.1"/>
    </source>
</evidence>
<name>A0ABD1JR16_9TELE</name>
<dbReference type="EMBL" id="JBHFQA010000012">
    <property type="protein sequence ID" value="KAL2089301.1"/>
    <property type="molecule type" value="Genomic_DNA"/>
</dbReference>
<dbReference type="PANTHER" id="PTHR47331:SF5">
    <property type="entry name" value="RIBONUCLEASE H"/>
    <property type="match status" value="1"/>
</dbReference>
<dbReference type="PANTHER" id="PTHR47331">
    <property type="entry name" value="PHD-TYPE DOMAIN-CONTAINING PROTEIN"/>
    <property type="match status" value="1"/>
</dbReference>
<accession>A0ABD1JR16</accession>
<keyword evidence="3" id="KW-1185">Reference proteome</keyword>
<feature type="region of interest" description="Disordered" evidence="1">
    <location>
        <begin position="203"/>
        <end position="224"/>
    </location>
</feature>
<feature type="region of interest" description="Disordered" evidence="1">
    <location>
        <begin position="134"/>
        <end position="162"/>
    </location>
</feature>
<proteinExistence type="predicted"/>
<protein>
    <recommendedName>
        <fullName evidence="4">Reverse transcriptase RNase H-like domain-containing protein</fullName>
    </recommendedName>
</protein>
<evidence type="ECO:0008006" key="4">
    <source>
        <dbReference type="Google" id="ProtNLM"/>
    </source>
</evidence>
<gene>
    <name evidence="2" type="ORF">ACEWY4_013989</name>
</gene>
<dbReference type="Pfam" id="PF05380">
    <property type="entry name" value="Peptidase_A17"/>
    <property type="match status" value="1"/>
</dbReference>
<reference evidence="2 3" key="1">
    <citation type="submission" date="2024-09" db="EMBL/GenBank/DDBJ databases">
        <title>A chromosome-level genome assembly of Gray's grenadier anchovy, Coilia grayii.</title>
        <authorList>
            <person name="Fu Z."/>
        </authorList>
    </citation>
    <scope>NUCLEOTIDE SEQUENCE [LARGE SCALE GENOMIC DNA]</scope>
    <source>
        <strain evidence="2">G4</strain>
        <tissue evidence="2">Muscle</tissue>
    </source>
</reference>
<dbReference type="Proteomes" id="UP001591681">
    <property type="component" value="Unassembled WGS sequence"/>
</dbReference>
<dbReference type="AlphaFoldDB" id="A0ABD1JR16"/>
<comment type="caution">
    <text evidence="2">The sequence shown here is derived from an EMBL/GenBank/DDBJ whole genome shotgun (WGS) entry which is preliminary data.</text>
</comment>
<feature type="region of interest" description="Disordered" evidence="1">
    <location>
        <begin position="92"/>
        <end position="119"/>
    </location>
</feature>
<feature type="compositionally biased region" description="Polar residues" evidence="1">
    <location>
        <begin position="134"/>
        <end position="157"/>
    </location>
</feature>
<organism evidence="2 3">
    <name type="scientific">Coilia grayii</name>
    <name type="common">Gray's grenadier anchovy</name>
    <dbReference type="NCBI Taxonomy" id="363190"/>
    <lineage>
        <taxon>Eukaryota</taxon>
        <taxon>Metazoa</taxon>
        <taxon>Chordata</taxon>
        <taxon>Craniata</taxon>
        <taxon>Vertebrata</taxon>
        <taxon>Euteleostomi</taxon>
        <taxon>Actinopterygii</taxon>
        <taxon>Neopterygii</taxon>
        <taxon>Teleostei</taxon>
        <taxon>Clupei</taxon>
        <taxon>Clupeiformes</taxon>
        <taxon>Clupeoidei</taxon>
        <taxon>Engraulidae</taxon>
        <taxon>Coilinae</taxon>
        <taxon>Coilia</taxon>
    </lineage>
</organism>